<dbReference type="EMBL" id="PYLS01000001">
    <property type="protein sequence ID" value="PST85105.1"/>
    <property type="molecule type" value="Genomic_DNA"/>
</dbReference>
<reference evidence="3 4" key="1">
    <citation type="submission" date="2018-03" db="EMBL/GenBank/DDBJ databases">
        <authorList>
            <person name="Keele B.F."/>
        </authorList>
    </citation>
    <scope>NUCLEOTIDE SEQUENCE [LARGE SCALE GENOMIC DNA]</scope>
    <source>
        <strain evidence="3 4">YL28-9</strain>
    </source>
</reference>
<evidence type="ECO:0000256" key="1">
    <source>
        <dbReference type="SAM" id="SignalP"/>
    </source>
</evidence>
<feature type="chain" id="PRO_5015643221" description="DUF3347 domain-containing protein" evidence="1">
    <location>
        <begin position="21"/>
        <end position="167"/>
    </location>
</feature>
<protein>
    <recommendedName>
        <fullName evidence="2">DUF3347 domain-containing protein</fullName>
    </recommendedName>
</protein>
<dbReference type="Proteomes" id="UP000240912">
    <property type="component" value="Unassembled WGS sequence"/>
</dbReference>
<dbReference type="AlphaFoldDB" id="A0A2T3HRL7"/>
<keyword evidence="4" id="KW-1185">Reference proteome</keyword>
<evidence type="ECO:0000259" key="2">
    <source>
        <dbReference type="Pfam" id="PF11827"/>
    </source>
</evidence>
<evidence type="ECO:0000313" key="4">
    <source>
        <dbReference type="Proteomes" id="UP000240912"/>
    </source>
</evidence>
<dbReference type="Pfam" id="PF11827">
    <property type="entry name" value="DUF3347"/>
    <property type="match status" value="1"/>
</dbReference>
<sequence length="167" mass="17578">MKTLKLLTALVLLLPFAVCAAGSDKPLDKLVGAYLEIKNALARDQAGQAAAGAAAFAKLTDAVQVKALPEAQQTAWSKQAAALKRSTAAIAASKDLAVQRQAFAGLSKEMIAMVKLAGTGTPLYVQHCPMAKKSWLNENKAVENPYYGSEMFACGSVTETLPAKKQP</sequence>
<dbReference type="RefSeq" id="WP_107213526.1">
    <property type="nucleotide sequence ID" value="NZ_KZ686268.1"/>
</dbReference>
<gene>
    <name evidence="3" type="ORF">C7T94_03050</name>
</gene>
<accession>A0A2T3HRL7</accession>
<name>A0A2T3HRL7_9SPHI</name>
<feature type="domain" description="DUF3347" evidence="2">
    <location>
        <begin position="31"/>
        <end position="119"/>
    </location>
</feature>
<comment type="caution">
    <text evidence="3">The sequence shown here is derived from an EMBL/GenBank/DDBJ whole genome shotgun (WGS) entry which is preliminary data.</text>
</comment>
<proteinExistence type="predicted"/>
<organism evidence="3 4">
    <name type="scientific">Pedobacter yulinensis</name>
    <dbReference type="NCBI Taxonomy" id="2126353"/>
    <lineage>
        <taxon>Bacteria</taxon>
        <taxon>Pseudomonadati</taxon>
        <taxon>Bacteroidota</taxon>
        <taxon>Sphingobacteriia</taxon>
        <taxon>Sphingobacteriales</taxon>
        <taxon>Sphingobacteriaceae</taxon>
        <taxon>Pedobacter</taxon>
    </lineage>
</organism>
<keyword evidence="1" id="KW-0732">Signal</keyword>
<dbReference type="InterPro" id="IPR021782">
    <property type="entry name" value="DUF3347"/>
</dbReference>
<feature type="signal peptide" evidence="1">
    <location>
        <begin position="1"/>
        <end position="20"/>
    </location>
</feature>
<dbReference type="OrthoDB" id="5513217at2"/>
<evidence type="ECO:0000313" key="3">
    <source>
        <dbReference type="EMBL" id="PST85105.1"/>
    </source>
</evidence>